<reference evidence="1" key="2">
    <citation type="submission" date="2021-09" db="EMBL/GenBank/DDBJ databases">
        <authorList>
            <person name="Gilroy R."/>
        </authorList>
    </citation>
    <scope>NUCLEOTIDE SEQUENCE</scope>
    <source>
        <strain evidence="1">CHK121-7720</strain>
    </source>
</reference>
<dbReference type="EMBL" id="DYUD01000021">
    <property type="protein sequence ID" value="HJG89119.1"/>
    <property type="molecule type" value="Genomic_DNA"/>
</dbReference>
<protein>
    <submittedName>
        <fullName evidence="1">XRE family transcriptional regulator</fullName>
    </submittedName>
</protein>
<dbReference type="RefSeq" id="WP_273306167.1">
    <property type="nucleotide sequence ID" value="NZ_CAMLUE010000015.1"/>
</dbReference>
<evidence type="ECO:0000313" key="2">
    <source>
        <dbReference type="Proteomes" id="UP000757103"/>
    </source>
</evidence>
<dbReference type="GO" id="GO:0003677">
    <property type="term" value="F:DNA binding"/>
    <property type="evidence" value="ECO:0007669"/>
    <property type="project" value="InterPro"/>
</dbReference>
<reference evidence="1" key="1">
    <citation type="journal article" date="2021" name="PeerJ">
        <title>Extensive microbial diversity within the chicken gut microbiome revealed by metagenomics and culture.</title>
        <authorList>
            <person name="Gilroy R."/>
            <person name="Ravi A."/>
            <person name="Getino M."/>
            <person name="Pursley I."/>
            <person name="Horton D.L."/>
            <person name="Alikhan N.F."/>
            <person name="Baker D."/>
            <person name="Gharbi K."/>
            <person name="Hall N."/>
            <person name="Watson M."/>
            <person name="Adriaenssens E.M."/>
            <person name="Foster-Nyarko E."/>
            <person name="Jarju S."/>
            <person name="Secka A."/>
            <person name="Antonio M."/>
            <person name="Oren A."/>
            <person name="Chaudhuri R.R."/>
            <person name="La Ragione R."/>
            <person name="Hildebrand F."/>
            <person name="Pallen M.J."/>
        </authorList>
    </citation>
    <scope>NUCLEOTIDE SEQUENCE</scope>
    <source>
        <strain evidence="1">CHK121-7720</strain>
    </source>
</reference>
<dbReference type="Gene3D" id="1.10.260.40">
    <property type="entry name" value="lambda repressor-like DNA-binding domains"/>
    <property type="match status" value="1"/>
</dbReference>
<dbReference type="AlphaFoldDB" id="A0A921MS97"/>
<evidence type="ECO:0000313" key="1">
    <source>
        <dbReference type="EMBL" id="HJG89119.1"/>
    </source>
</evidence>
<proteinExistence type="predicted"/>
<organism evidence="1 2">
    <name type="scientific">Barnesiella viscericola</name>
    <dbReference type="NCBI Taxonomy" id="397865"/>
    <lineage>
        <taxon>Bacteria</taxon>
        <taxon>Pseudomonadati</taxon>
        <taxon>Bacteroidota</taxon>
        <taxon>Bacteroidia</taxon>
        <taxon>Bacteroidales</taxon>
        <taxon>Barnesiellaceae</taxon>
        <taxon>Barnesiella</taxon>
    </lineage>
</organism>
<sequence length="69" mass="8494">MKPIGELIRERLKAEERSVTWFARKLSCSRANVYKIFRKEYIDTELLTRISRILDYDFFQYFSDHLKEE</sequence>
<dbReference type="SUPFAM" id="SSF47413">
    <property type="entry name" value="lambda repressor-like DNA-binding domains"/>
    <property type="match status" value="1"/>
</dbReference>
<dbReference type="Proteomes" id="UP000757103">
    <property type="component" value="Unassembled WGS sequence"/>
</dbReference>
<gene>
    <name evidence="1" type="ORF">K8U91_06575</name>
</gene>
<dbReference type="InterPro" id="IPR010982">
    <property type="entry name" value="Lambda_DNA-bd_dom_sf"/>
</dbReference>
<comment type="caution">
    <text evidence="1">The sequence shown here is derived from an EMBL/GenBank/DDBJ whole genome shotgun (WGS) entry which is preliminary data.</text>
</comment>
<name>A0A921MS97_9BACT</name>
<accession>A0A921MS97</accession>